<dbReference type="SUPFAM" id="SSF53901">
    <property type="entry name" value="Thiolase-like"/>
    <property type="match status" value="1"/>
</dbReference>
<dbReference type="InterPro" id="IPR013751">
    <property type="entry name" value="ACP_syn_III_N"/>
</dbReference>
<feature type="active site" evidence="10">
    <location>
        <position position="118"/>
    </location>
</feature>
<accession>A0ABS0J8X4</accession>
<dbReference type="Pfam" id="PF08545">
    <property type="entry name" value="ACP_syn_III"/>
    <property type="match status" value="1"/>
</dbReference>
<evidence type="ECO:0000256" key="4">
    <source>
        <dbReference type="ARBA" id="ARBA00022679"/>
    </source>
</evidence>
<dbReference type="NCBIfam" id="TIGR00747">
    <property type="entry name" value="fabH"/>
    <property type="match status" value="1"/>
</dbReference>
<comment type="pathway">
    <text evidence="10">Lipid metabolism; fatty acid biosynthesis.</text>
</comment>
<name>A0ABS0J8X4_9BACT</name>
<organism evidence="13 14">
    <name type="scientific">Nitratidesulfovibrio oxamicus</name>
    <dbReference type="NCBI Taxonomy" id="32016"/>
    <lineage>
        <taxon>Bacteria</taxon>
        <taxon>Pseudomonadati</taxon>
        <taxon>Thermodesulfobacteriota</taxon>
        <taxon>Desulfovibrionia</taxon>
        <taxon>Desulfovibrionales</taxon>
        <taxon>Desulfovibrionaceae</taxon>
        <taxon>Nitratidesulfovibrio</taxon>
    </lineage>
</organism>
<dbReference type="InterPro" id="IPR016039">
    <property type="entry name" value="Thiolase-like"/>
</dbReference>
<comment type="subunit">
    <text evidence="10">Homodimer.</text>
</comment>
<keyword evidence="2 10" id="KW-0963">Cytoplasm</keyword>
<comment type="catalytic activity">
    <reaction evidence="10">
        <text>malonyl-[ACP] + acetyl-CoA + H(+) = 3-oxobutanoyl-[ACP] + CO2 + CoA</text>
        <dbReference type="Rhea" id="RHEA:12080"/>
        <dbReference type="Rhea" id="RHEA-COMP:9623"/>
        <dbReference type="Rhea" id="RHEA-COMP:9625"/>
        <dbReference type="ChEBI" id="CHEBI:15378"/>
        <dbReference type="ChEBI" id="CHEBI:16526"/>
        <dbReference type="ChEBI" id="CHEBI:57287"/>
        <dbReference type="ChEBI" id="CHEBI:57288"/>
        <dbReference type="ChEBI" id="CHEBI:78449"/>
        <dbReference type="ChEBI" id="CHEBI:78450"/>
        <dbReference type="EC" id="2.3.1.180"/>
    </reaction>
</comment>
<dbReference type="Gene3D" id="3.40.47.10">
    <property type="match status" value="1"/>
</dbReference>
<evidence type="ECO:0000256" key="8">
    <source>
        <dbReference type="ARBA" id="ARBA00023268"/>
    </source>
</evidence>
<dbReference type="NCBIfam" id="NF006829">
    <property type="entry name" value="PRK09352.1"/>
    <property type="match status" value="1"/>
</dbReference>
<dbReference type="Proteomes" id="UP001194469">
    <property type="component" value="Unassembled WGS sequence"/>
</dbReference>
<dbReference type="RefSeq" id="WP_196610704.1">
    <property type="nucleotide sequence ID" value="NZ_VRYY01000767.1"/>
</dbReference>
<comment type="caution">
    <text evidence="13">The sequence shown here is derived from an EMBL/GenBank/DDBJ whole genome shotgun (WGS) entry which is preliminary data.</text>
</comment>
<dbReference type="InterPro" id="IPR004655">
    <property type="entry name" value="FabH"/>
</dbReference>
<keyword evidence="8 10" id="KW-0511">Multifunctional enzyme</keyword>
<feature type="region of interest" description="ACP-binding" evidence="10">
    <location>
        <begin position="258"/>
        <end position="262"/>
    </location>
</feature>
<evidence type="ECO:0000256" key="6">
    <source>
        <dbReference type="ARBA" id="ARBA00023098"/>
    </source>
</evidence>
<feature type="domain" description="Beta-ketoacyl-[acyl-carrier-protein] synthase III C-terminal" evidence="11">
    <location>
        <begin position="241"/>
        <end position="329"/>
    </location>
</feature>
<evidence type="ECO:0000256" key="5">
    <source>
        <dbReference type="ARBA" id="ARBA00022832"/>
    </source>
</evidence>
<protein>
    <recommendedName>
        <fullName evidence="10">Beta-ketoacyl-[acyl-carrier-protein] synthase III</fullName>
        <shortName evidence="10">Beta-ketoacyl-ACP synthase III</shortName>
        <shortName evidence="10">KAS III</shortName>
        <ecNumber evidence="10">2.3.1.180</ecNumber>
    </recommendedName>
    <alternativeName>
        <fullName evidence="10">3-oxoacyl-[acyl-carrier-protein] synthase 3</fullName>
    </alternativeName>
    <alternativeName>
        <fullName evidence="10">3-oxoacyl-[acyl-carrier-protein] synthase III</fullName>
    </alternativeName>
</protein>
<gene>
    <name evidence="10" type="primary">fabH</name>
    <name evidence="13" type="ORF">FVW20_18315</name>
</gene>
<keyword evidence="7 10" id="KW-0275">Fatty acid biosynthesis</keyword>
<evidence type="ECO:0000256" key="2">
    <source>
        <dbReference type="ARBA" id="ARBA00022490"/>
    </source>
</evidence>
<evidence type="ECO:0000313" key="13">
    <source>
        <dbReference type="EMBL" id="MBG3878895.1"/>
    </source>
</evidence>
<dbReference type="PANTHER" id="PTHR34069">
    <property type="entry name" value="3-OXOACYL-[ACYL-CARRIER-PROTEIN] SYNTHASE 3"/>
    <property type="match status" value="1"/>
</dbReference>
<comment type="similarity">
    <text evidence="1 10">Belongs to the thiolase-like superfamily. FabH family.</text>
</comment>
<proteinExistence type="inferred from homology"/>
<keyword evidence="6 10" id="KW-0443">Lipid metabolism</keyword>
<feature type="domain" description="Beta-ketoacyl-[acyl-carrier-protein] synthase III N-terminal" evidence="12">
    <location>
        <begin position="112"/>
        <end position="189"/>
    </location>
</feature>
<evidence type="ECO:0000313" key="14">
    <source>
        <dbReference type="Proteomes" id="UP001194469"/>
    </source>
</evidence>
<evidence type="ECO:0000259" key="12">
    <source>
        <dbReference type="Pfam" id="PF08545"/>
    </source>
</evidence>
<dbReference type="EMBL" id="VRYY01000767">
    <property type="protein sequence ID" value="MBG3878895.1"/>
    <property type="molecule type" value="Genomic_DNA"/>
</dbReference>
<dbReference type="CDD" id="cd00830">
    <property type="entry name" value="KAS_III"/>
    <property type="match status" value="1"/>
</dbReference>
<evidence type="ECO:0000256" key="1">
    <source>
        <dbReference type="ARBA" id="ARBA00008642"/>
    </source>
</evidence>
<evidence type="ECO:0000256" key="3">
    <source>
        <dbReference type="ARBA" id="ARBA00022516"/>
    </source>
</evidence>
<evidence type="ECO:0000259" key="11">
    <source>
        <dbReference type="Pfam" id="PF08541"/>
    </source>
</evidence>
<dbReference type="Pfam" id="PF08541">
    <property type="entry name" value="ACP_syn_III_C"/>
    <property type="match status" value="1"/>
</dbReference>
<evidence type="ECO:0000256" key="9">
    <source>
        <dbReference type="ARBA" id="ARBA00023315"/>
    </source>
</evidence>
<sequence>MTASRDIACRVRGFGAYTPVDVLTNFDLEKFVETTDEWITTRTGIKQRHRLAEGQNASDAATEAARLALADAGMEPGEITHVINATCTPDYLCPNTACLVEAKLGIMGAMAFDFNAACSGYVYGLSMARAIVAAQPDARVLLTATEALTRRLNWADRTTCVLFGDGAGASVITADGEGALLEDVLCASDGNLGGLLTIGGGTHTPYAKGDPVGEDFFVQMNGRDVFKHAVRNMAAISQDVLARNGLTTDDVALLIPHQANLRIIEAVGDRLGVPAERVFVNLHEFGNTSAASVPLAIADARAKGVLRPGMRVLLATFGGGFTWGAALLHF</sequence>
<dbReference type="PANTHER" id="PTHR34069:SF2">
    <property type="entry name" value="BETA-KETOACYL-[ACYL-CARRIER-PROTEIN] SYNTHASE III"/>
    <property type="match status" value="1"/>
</dbReference>
<evidence type="ECO:0000256" key="7">
    <source>
        <dbReference type="ARBA" id="ARBA00023160"/>
    </source>
</evidence>
<keyword evidence="5 10" id="KW-0276">Fatty acid metabolism</keyword>
<feature type="active site" evidence="10">
    <location>
        <position position="257"/>
    </location>
</feature>
<evidence type="ECO:0000256" key="10">
    <source>
        <dbReference type="HAMAP-Rule" id="MF_01815"/>
    </source>
</evidence>
<dbReference type="InterPro" id="IPR013747">
    <property type="entry name" value="ACP_syn_III_C"/>
</dbReference>
<reference evidence="13 14" key="1">
    <citation type="submission" date="2019-08" db="EMBL/GenBank/DDBJ databases">
        <authorList>
            <person name="Luo N."/>
        </authorList>
    </citation>
    <scope>NUCLEOTIDE SEQUENCE [LARGE SCALE GENOMIC DNA]</scope>
    <source>
        <strain evidence="13 14">NCIMB 9442</strain>
    </source>
</reference>
<keyword evidence="4 10" id="KW-0808">Transferase</keyword>
<keyword evidence="3 10" id="KW-0444">Lipid biosynthesis</keyword>
<dbReference type="EC" id="2.3.1.180" evidence="10"/>
<comment type="function">
    <text evidence="10">Catalyzes the condensation reaction of fatty acid synthesis by the addition to an acyl acceptor of two carbons from malonyl-ACP. Catalyzes the first condensation reaction which initiates fatty acid synthesis and may therefore play a role in governing the total rate of fatty acid production. Possesses both acetoacetyl-ACP synthase and acetyl transacylase activities. Its substrate specificity determines the biosynthesis of branched-chain and/or straight-chain of fatty acids.</text>
</comment>
<feature type="active site" evidence="10">
    <location>
        <position position="287"/>
    </location>
</feature>
<dbReference type="HAMAP" id="MF_01815">
    <property type="entry name" value="FabH"/>
    <property type="match status" value="1"/>
</dbReference>
<comment type="domain">
    <text evidence="10">The last Arg residue of the ACP-binding site is essential for the weak association between ACP/AcpP and FabH.</text>
</comment>
<comment type="subcellular location">
    <subcellularLocation>
        <location evidence="10">Cytoplasm</location>
    </subcellularLocation>
</comment>
<keyword evidence="9 10" id="KW-0012">Acyltransferase</keyword>
<keyword evidence="14" id="KW-1185">Reference proteome</keyword>